<keyword evidence="3" id="KW-1185">Reference proteome</keyword>
<dbReference type="PANTHER" id="PTHR33112">
    <property type="entry name" value="DOMAIN PROTEIN, PUTATIVE-RELATED"/>
    <property type="match status" value="1"/>
</dbReference>
<evidence type="ECO:0000313" key="2">
    <source>
        <dbReference type="EMBL" id="OCL10759.1"/>
    </source>
</evidence>
<name>A0A8E2JVI3_9PEZI</name>
<dbReference type="OrthoDB" id="3486565at2759"/>
<proteinExistence type="predicted"/>
<evidence type="ECO:0000259" key="1">
    <source>
        <dbReference type="Pfam" id="PF06985"/>
    </source>
</evidence>
<feature type="domain" description="Heterokaryon incompatibility" evidence="1">
    <location>
        <begin position="66"/>
        <end position="226"/>
    </location>
</feature>
<dbReference type="EMBL" id="KV749172">
    <property type="protein sequence ID" value="OCL10759.1"/>
    <property type="molecule type" value="Genomic_DNA"/>
</dbReference>
<dbReference type="InterPro" id="IPR010730">
    <property type="entry name" value="HET"/>
</dbReference>
<reference evidence="2 3" key="1">
    <citation type="journal article" date="2016" name="Nat. Commun.">
        <title>Ectomycorrhizal ecology is imprinted in the genome of the dominant symbiotic fungus Cenococcum geophilum.</title>
        <authorList>
            <consortium name="DOE Joint Genome Institute"/>
            <person name="Peter M."/>
            <person name="Kohler A."/>
            <person name="Ohm R.A."/>
            <person name="Kuo A."/>
            <person name="Krutzmann J."/>
            <person name="Morin E."/>
            <person name="Arend M."/>
            <person name="Barry K.W."/>
            <person name="Binder M."/>
            <person name="Choi C."/>
            <person name="Clum A."/>
            <person name="Copeland A."/>
            <person name="Grisel N."/>
            <person name="Haridas S."/>
            <person name="Kipfer T."/>
            <person name="LaButti K."/>
            <person name="Lindquist E."/>
            <person name="Lipzen A."/>
            <person name="Maire R."/>
            <person name="Meier B."/>
            <person name="Mihaltcheva S."/>
            <person name="Molinier V."/>
            <person name="Murat C."/>
            <person name="Poggeler S."/>
            <person name="Quandt C.A."/>
            <person name="Sperisen C."/>
            <person name="Tritt A."/>
            <person name="Tisserant E."/>
            <person name="Crous P.W."/>
            <person name="Henrissat B."/>
            <person name="Nehls U."/>
            <person name="Egli S."/>
            <person name="Spatafora J.W."/>
            <person name="Grigoriev I.V."/>
            <person name="Martin F.M."/>
        </authorList>
    </citation>
    <scope>NUCLEOTIDE SEQUENCE [LARGE SCALE GENOMIC DNA]</scope>
    <source>
        <strain evidence="2 3">CBS 207.34</strain>
    </source>
</reference>
<dbReference type="PANTHER" id="PTHR33112:SF10">
    <property type="entry name" value="TOL"/>
    <property type="match status" value="1"/>
</dbReference>
<evidence type="ECO:0000313" key="3">
    <source>
        <dbReference type="Proteomes" id="UP000250140"/>
    </source>
</evidence>
<sequence length="436" mass="49478">STQSPESWEQANHWLKRCMQDHVYCKLYSPKLAFLPTRLIEIWGYYDDEPQIRLRNADMLGSPVPYATLSHCWGSWMPFKLTRSNLMSCMESIPLKELSKVFQDAISVTLRAEIRYIWIDSLCIIQDSIKDWRAESTVMGLIYHYSILNIAATGFPDGSKGLFAQRDAKALMPIAIVIKEDKVVTDTIGKRETEVSQGNYMLLDAQTWKDSVDDAPLGKRGWAVQERSLSVRTLHFSAKQLYWECVSLKACEIFPKGFAKGTLQHFPKFLLYPRTREYTGARGKLLRKEMEEFGIGGLANDEAHLGPHPVMGMTTAQQQWSTIVEIYSRCALSFSKDKLVAICGMAKLLSKDMDCKYLAGMWRKDLEHQLLWRVVQPMPAVKKDGTRGPSWSWTSVDGQVETSHIKWLARVAEVKTNLVGDDEFGQVSSGTLTLTG</sequence>
<gene>
    <name evidence="2" type="ORF">AOQ84DRAFT_278474</name>
</gene>
<dbReference type="AlphaFoldDB" id="A0A8E2JVI3"/>
<protein>
    <submittedName>
        <fullName evidence="2">HET-domain-containing protein</fullName>
    </submittedName>
</protein>
<dbReference type="Proteomes" id="UP000250140">
    <property type="component" value="Unassembled WGS sequence"/>
</dbReference>
<feature type="non-terminal residue" evidence="2">
    <location>
        <position position="436"/>
    </location>
</feature>
<organism evidence="2 3">
    <name type="scientific">Glonium stellatum</name>
    <dbReference type="NCBI Taxonomy" id="574774"/>
    <lineage>
        <taxon>Eukaryota</taxon>
        <taxon>Fungi</taxon>
        <taxon>Dikarya</taxon>
        <taxon>Ascomycota</taxon>
        <taxon>Pezizomycotina</taxon>
        <taxon>Dothideomycetes</taxon>
        <taxon>Pleosporomycetidae</taxon>
        <taxon>Gloniales</taxon>
        <taxon>Gloniaceae</taxon>
        <taxon>Glonium</taxon>
    </lineage>
</organism>
<dbReference type="Pfam" id="PF06985">
    <property type="entry name" value="HET"/>
    <property type="match status" value="1"/>
</dbReference>
<accession>A0A8E2JVI3</accession>
<feature type="non-terminal residue" evidence="2">
    <location>
        <position position="1"/>
    </location>
</feature>